<comment type="subcellular location">
    <subcellularLocation>
        <location evidence="1">Membrane</location>
        <topology evidence="1">Single-pass type I membrane protein</topology>
    </subcellularLocation>
</comment>
<organism evidence="12 13">
    <name type="scientific">Acer yangbiense</name>
    <dbReference type="NCBI Taxonomy" id="1000413"/>
    <lineage>
        <taxon>Eukaryota</taxon>
        <taxon>Viridiplantae</taxon>
        <taxon>Streptophyta</taxon>
        <taxon>Embryophyta</taxon>
        <taxon>Tracheophyta</taxon>
        <taxon>Spermatophyta</taxon>
        <taxon>Magnoliopsida</taxon>
        <taxon>eudicotyledons</taxon>
        <taxon>Gunneridae</taxon>
        <taxon>Pentapetalae</taxon>
        <taxon>rosids</taxon>
        <taxon>malvids</taxon>
        <taxon>Sapindales</taxon>
        <taxon>Sapindaceae</taxon>
        <taxon>Hippocastanoideae</taxon>
        <taxon>Acereae</taxon>
        <taxon>Acer</taxon>
    </lineage>
</organism>
<evidence type="ECO:0000256" key="8">
    <source>
        <dbReference type="ARBA" id="ARBA00023136"/>
    </source>
</evidence>
<evidence type="ECO:0000313" key="12">
    <source>
        <dbReference type="EMBL" id="TXG56066.1"/>
    </source>
</evidence>
<keyword evidence="5" id="KW-0732">Signal</keyword>
<evidence type="ECO:0000256" key="1">
    <source>
        <dbReference type="ARBA" id="ARBA00004479"/>
    </source>
</evidence>
<keyword evidence="9" id="KW-0675">Receptor</keyword>
<name>A0A5C7HIR8_9ROSI</name>
<proteinExistence type="inferred from homology"/>
<dbReference type="InterPro" id="IPR032675">
    <property type="entry name" value="LRR_dom_sf"/>
</dbReference>
<evidence type="ECO:0000259" key="11">
    <source>
        <dbReference type="Pfam" id="PF13874"/>
    </source>
</evidence>
<dbReference type="PROSITE" id="PS51450">
    <property type="entry name" value="LRR"/>
    <property type="match status" value="1"/>
</dbReference>
<dbReference type="EMBL" id="VAHF01000008">
    <property type="protein sequence ID" value="TXG56066.1"/>
    <property type="molecule type" value="Genomic_DNA"/>
</dbReference>
<keyword evidence="7" id="KW-1133">Transmembrane helix</keyword>
<evidence type="ECO:0000256" key="4">
    <source>
        <dbReference type="ARBA" id="ARBA00022692"/>
    </source>
</evidence>
<dbReference type="InterPro" id="IPR025712">
    <property type="entry name" value="Nup54_alpha-helical_dom"/>
</dbReference>
<keyword evidence="13" id="KW-1185">Reference proteome</keyword>
<dbReference type="Pfam" id="PF13874">
    <property type="entry name" value="Nup54"/>
    <property type="match status" value="1"/>
</dbReference>
<evidence type="ECO:0000256" key="9">
    <source>
        <dbReference type="ARBA" id="ARBA00023170"/>
    </source>
</evidence>
<sequence length="486" mass="54547">MNGPIPETVGQLTELEVLNLSGNSWEGVVTENHLQNLTRLTNLPLLYTSKSLVFNVRHDWIAPFSLSHILFIDCQLGLAFPSWLRTQIIGVDFLVLSNVAISDEIPDWFWKSLSPRLIWLDLSNNQLRGKLPRSINVQHDVYIDLRSNLLEGSIPLWKNVKSLSLRNNLLSGAIPLNIGHEMSGLTDLDLSRNSVTGSIPASMGEMKNLRFLDLSHNYISGEIPLNWHNLEQLWDVDLSSNNLSGGIPSSICSLPSLLLLELSSNNLSEELSVSLQDCKVHMARVRRKIARQMLEDTNVPQRELQDDVIVSDAERLRITQSNVKMLQRHFQAETLPWIQRMRQKEQSLQRRLLRVGTVSAMMRIIEALAELAIGKGYRLPLMKGEAELAEKLAGITRQLKGSGAVLSRRVQNLLTVSRVQANGIGAGGSIYLPGSTKIHEQSLADMQEVLQQQTEAIARLGNVLKRDIRDMEIIMPEDTEMSEDVS</sequence>
<dbReference type="PRINTS" id="PR00019">
    <property type="entry name" value="LEURICHRPT"/>
</dbReference>
<evidence type="ECO:0000256" key="7">
    <source>
        <dbReference type="ARBA" id="ARBA00022989"/>
    </source>
</evidence>
<accession>A0A5C7HIR8</accession>
<dbReference type="InterPro" id="IPR001611">
    <property type="entry name" value="Leu-rich_rpt"/>
</dbReference>
<reference evidence="13" key="1">
    <citation type="journal article" date="2019" name="Gigascience">
        <title>De novo genome assembly of the endangered Acer yangbiense, a plant species with extremely small populations endemic to Yunnan Province, China.</title>
        <authorList>
            <person name="Yang J."/>
            <person name="Wariss H.M."/>
            <person name="Tao L."/>
            <person name="Zhang R."/>
            <person name="Yun Q."/>
            <person name="Hollingsworth P."/>
            <person name="Dao Z."/>
            <person name="Luo G."/>
            <person name="Guo H."/>
            <person name="Ma Y."/>
            <person name="Sun W."/>
        </authorList>
    </citation>
    <scope>NUCLEOTIDE SEQUENCE [LARGE SCALE GENOMIC DNA]</scope>
    <source>
        <strain evidence="13">cv. Malutang</strain>
    </source>
</reference>
<dbReference type="Proteomes" id="UP000323000">
    <property type="component" value="Chromosome 8"/>
</dbReference>
<evidence type="ECO:0000256" key="3">
    <source>
        <dbReference type="ARBA" id="ARBA00022614"/>
    </source>
</evidence>
<dbReference type="Pfam" id="PF13855">
    <property type="entry name" value="LRR_8"/>
    <property type="match status" value="1"/>
</dbReference>
<keyword evidence="4" id="KW-0812">Transmembrane</keyword>
<evidence type="ECO:0000256" key="6">
    <source>
        <dbReference type="ARBA" id="ARBA00022737"/>
    </source>
</evidence>
<keyword evidence="8" id="KW-0472">Membrane</keyword>
<evidence type="ECO:0000256" key="5">
    <source>
        <dbReference type="ARBA" id="ARBA00022729"/>
    </source>
</evidence>
<keyword evidence="10" id="KW-0325">Glycoprotein</keyword>
<evidence type="ECO:0000313" key="13">
    <source>
        <dbReference type="Proteomes" id="UP000323000"/>
    </source>
</evidence>
<dbReference type="SUPFAM" id="SSF52058">
    <property type="entry name" value="L domain-like"/>
    <property type="match status" value="1"/>
</dbReference>
<comment type="caution">
    <text evidence="12">The sequence shown here is derived from an EMBL/GenBank/DDBJ whole genome shotgun (WGS) entry which is preliminary data.</text>
</comment>
<dbReference type="FunFam" id="3.80.10.10:FF:000041">
    <property type="entry name" value="LRR receptor-like serine/threonine-protein kinase ERECTA"/>
    <property type="match status" value="1"/>
</dbReference>
<keyword evidence="6" id="KW-0677">Repeat</keyword>
<dbReference type="OrthoDB" id="1060944at2759"/>
<gene>
    <name evidence="12" type="ORF">EZV62_017379</name>
</gene>
<comment type="similarity">
    <text evidence="2">Belongs to the RLP family.</text>
</comment>
<keyword evidence="3" id="KW-0433">Leucine-rich repeat</keyword>
<dbReference type="PANTHER" id="PTHR48063:SF90">
    <property type="entry name" value="OS11G0565920 PROTEIN"/>
    <property type="match status" value="1"/>
</dbReference>
<dbReference type="Pfam" id="PF00560">
    <property type="entry name" value="LRR_1"/>
    <property type="match status" value="2"/>
</dbReference>
<protein>
    <recommendedName>
        <fullName evidence="11">Nucleoporin Nup54 alpha-helical domain-containing protein</fullName>
    </recommendedName>
</protein>
<dbReference type="InterPro" id="IPR046956">
    <property type="entry name" value="RLP23-like"/>
</dbReference>
<evidence type="ECO:0000256" key="10">
    <source>
        <dbReference type="ARBA" id="ARBA00023180"/>
    </source>
</evidence>
<dbReference type="AlphaFoldDB" id="A0A5C7HIR8"/>
<dbReference type="GO" id="GO:0016020">
    <property type="term" value="C:membrane"/>
    <property type="evidence" value="ECO:0007669"/>
    <property type="project" value="UniProtKB-SubCell"/>
</dbReference>
<feature type="domain" description="Nucleoporin Nup54 alpha-helical" evidence="11">
    <location>
        <begin position="303"/>
        <end position="414"/>
    </location>
</feature>
<dbReference type="PANTHER" id="PTHR48063">
    <property type="entry name" value="LRR RECEPTOR-LIKE KINASE"/>
    <property type="match status" value="1"/>
</dbReference>
<dbReference type="Gene3D" id="3.80.10.10">
    <property type="entry name" value="Ribonuclease Inhibitor"/>
    <property type="match status" value="2"/>
</dbReference>
<evidence type="ECO:0000256" key="2">
    <source>
        <dbReference type="ARBA" id="ARBA00009592"/>
    </source>
</evidence>